<keyword evidence="2" id="KW-1185">Reference proteome</keyword>
<protein>
    <submittedName>
        <fullName evidence="1">Uncharacterized protein</fullName>
    </submittedName>
</protein>
<dbReference type="RefSeq" id="WP_146174399.1">
    <property type="nucleotide sequence ID" value="NZ_CP015960.1"/>
</dbReference>
<proteinExistence type="predicted"/>
<evidence type="ECO:0000313" key="2">
    <source>
        <dbReference type="Proteomes" id="UP001462961"/>
    </source>
</evidence>
<sequence length="82" mass="9199">MRRATGYAIYPAHLDADLYFGLQIMHGRAMRPRQSGCGMAIAFPIVNSPGAHRETVEHFPAVHATADLERCCRLFLDMTPRL</sequence>
<comment type="caution">
    <text evidence="1">The sequence shown here is derived from an EMBL/GenBank/DDBJ whole genome shotgun (WGS) entry which is preliminary data.</text>
</comment>
<dbReference type="Proteomes" id="UP001462961">
    <property type="component" value="Unassembled WGS sequence"/>
</dbReference>
<name>A0ABV0DY74_9BURK</name>
<gene>
    <name evidence="1" type="ORF">VOI32_19115</name>
</gene>
<organism evidence="1 2">
    <name type="scientific">Paraburkholderia caribensis</name>
    <dbReference type="NCBI Taxonomy" id="75105"/>
    <lineage>
        <taxon>Bacteria</taxon>
        <taxon>Pseudomonadati</taxon>
        <taxon>Pseudomonadota</taxon>
        <taxon>Betaproteobacteria</taxon>
        <taxon>Burkholderiales</taxon>
        <taxon>Burkholderiaceae</taxon>
        <taxon>Paraburkholderia</taxon>
    </lineage>
</organism>
<dbReference type="EMBL" id="JAYLVJ010000022">
    <property type="protein sequence ID" value="MEO1756042.1"/>
    <property type="molecule type" value="Genomic_DNA"/>
</dbReference>
<accession>A0ABV0DY74</accession>
<reference evidence="1 2" key="1">
    <citation type="submission" date="2024-01" db="EMBL/GenBank/DDBJ databases">
        <title>The diversity of rhizobia nodulating Mimosa spp. in eleven states of Brazil covering several biomes is determined by host plant, location, and edaphic factors.</title>
        <authorList>
            <person name="Rouws L."/>
            <person name="Barauna A."/>
            <person name="Beukes C."/>
            <person name="De Faria S.M."/>
            <person name="Gross E."/>
            <person name="Dos Reis Junior F.B."/>
            <person name="Simon M."/>
            <person name="Maluk M."/>
            <person name="Odee D.W."/>
            <person name="Kenicer G."/>
            <person name="Young J.P.W."/>
            <person name="Reis V.M."/>
            <person name="Zilli J."/>
            <person name="James E.K."/>
        </authorList>
    </citation>
    <scope>NUCLEOTIDE SEQUENCE [LARGE SCALE GENOMIC DNA]</scope>
    <source>
        <strain evidence="1 2">JHI1651</strain>
    </source>
</reference>
<evidence type="ECO:0000313" key="1">
    <source>
        <dbReference type="EMBL" id="MEO1756042.1"/>
    </source>
</evidence>